<comment type="similarity">
    <text evidence="1">Belongs to the AATF family.</text>
</comment>
<name>A0A2M4AJH3_9DIPT</name>
<feature type="compositionally biased region" description="Acidic residues" evidence="2">
    <location>
        <begin position="18"/>
        <end position="28"/>
    </location>
</feature>
<dbReference type="InterPro" id="IPR025160">
    <property type="entry name" value="AATF"/>
</dbReference>
<dbReference type="Pfam" id="PF13339">
    <property type="entry name" value="AATF-Che1"/>
    <property type="match status" value="1"/>
</dbReference>
<dbReference type="EMBL" id="GGFK01007571">
    <property type="protein sequence ID" value="MBW40892.1"/>
    <property type="molecule type" value="Transcribed_RNA"/>
</dbReference>
<proteinExistence type="inferred from homology"/>
<feature type="region of interest" description="Disordered" evidence="2">
    <location>
        <begin position="375"/>
        <end position="416"/>
    </location>
</feature>
<dbReference type="InterPro" id="IPR012617">
    <property type="entry name" value="AATF_C"/>
</dbReference>
<protein>
    <submittedName>
        <fullName evidence="5">Putative apoptosis antagonizing transcription factor/protein transport protein</fullName>
    </submittedName>
</protein>
<sequence length="519" mass="58962">MKKKPVTLSDKINKSFDPDAEYSDESGSDEAAPKFSEFDELPETTSSAGLSEIRKRNVKLLEDIDQKYGGAVSSRKEAFGDDEDDDYFRNDDDEDEEEDDDDDGEEEDEEDEEDDFGEEDDEEEQERHVVKKGSILRLKPPQSDDDDSGAGDSDADGSEASDDESDDEQDESFATYLQQAKAPPAPKTKLITEENRQETIGKGLAVQNQLKLWERMLEMRIKLQPCVIAANSLPSFGGSYDKFSRESKEFREKISETTTTITGALDSLLKLQEKLFDQFSETKQLLKAGSKRKALRSHSTGKRSALEEYEKCLAGRTHDMVDYRNGVLMKWYDRTKIASSARNQKQSLSVLKKIEDSLINREELVRKTQLYRGGYQRLGRPATDSGPSKVPGQSEEKQPADAREVDEDQPAEAKPVYDEEIYEDSDFYHQLLRELIEYKTNTTDSPQEIANKLAELQKLRNKMKKNVDTKATKGRKIRYVVHKKLVNFMAPVPDYDWTDEAKDELFGSLFGKVPTTATE</sequence>
<dbReference type="GO" id="GO:0006357">
    <property type="term" value="P:regulation of transcription by RNA polymerase II"/>
    <property type="evidence" value="ECO:0007669"/>
    <property type="project" value="TreeGrafter"/>
</dbReference>
<feature type="compositionally biased region" description="Basic and acidic residues" evidence="2">
    <location>
        <begin position="394"/>
        <end position="403"/>
    </location>
</feature>
<evidence type="ECO:0000313" key="5">
    <source>
        <dbReference type="EMBL" id="MBW40892.1"/>
    </source>
</evidence>
<dbReference type="PANTHER" id="PTHR15565:SF0">
    <property type="entry name" value="PROTEIN AATF"/>
    <property type="match status" value="1"/>
</dbReference>
<evidence type="ECO:0000256" key="1">
    <source>
        <dbReference type="ARBA" id="ARBA00008966"/>
    </source>
</evidence>
<dbReference type="AlphaFoldDB" id="A0A2M4AJH3"/>
<feature type="compositionally biased region" description="Acidic residues" evidence="2">
    <location>
        <begin position="143"/>
        <end position="171"/>
    </location>
</feature>
<evidence type="ECO:0000259" key="3">
    <source>
        <dbReference type="Pfam" id="PF08164"/>
    </source>
</evidence>
<feature type="domain" description="Apoptosis-antagonizing transcription factor C-terminal" evidence="3">
    <location>
        <begin position="428"/>
        <end position="510"/>
    </location>
</feature>
<dbReference type="InterPro" id="IPR039223">
    <property type="entry name" value="AATF/Bfr2"/>
</dbReference>
<feature type="domain" description="AATF leucine zipper-containing" evidence="4">
    <location>
        <begin position="200"/>
        <end position="334"/>
    </location>
</feature>
<accession>A0A2M4AJH3</accession>
<feature type="compositionally biased region" description="Basic and acidic residues" evidence="2">
    <location>
        <begin position="52"/>
        <end position="66"/>
    </location>
</feature>
<dbReference type="GO" id="GO:0005730">
    <property type="term" value="C:nucleolus"/>
    <property type="evidence" value="ECO:0007669"/>
    <property type="project" value="TreeGrafter"/>
</dbReference>
<dbReference type="PANTHER" id="PTHR15565">
    <property type="entry name" value="AATF PROTEIN APOPTOSIS ANTAGONIZING TRANSCRIPTION FACTOR"/>
    <property type="match status" value="1"/>
</dbReference>
<evidence type="ECO:0000256" key="2">
    <source>
        <dbReference type="SAM" id="MobiDB-lite"/>
    </source>
</evidence>
<feature type="region of interest" description="Disordered" evidence="2">
    <location>
        <begin position="1"/>
        <end position="172"/>
    </location>
</feature>
<organism evidence="5">
    <name type="scientific">Anopheles triannulatus</name>
    <dbReference type="NCBI Taxonomy" id="58253"/>
    <lineage>
        <taxon>Eukaryota</taxon>
        <taxon>Metazoa</taxon>
        <taxon>Ecdysozoa</taxon>
        <taxon>Arthropoda</taxon>
        <taxon>Hexapoda</taxon>
        <taxon>Insecta</taxon>
        <taxon>Pterygota</taxon>
        <taxon>Neoptera</taxon>
        <taxon>Endopterygota</taxon>
        <taxon>Diptera</taxon>
        <taxon>Nematocera</taxon>
        <taxon>Culicoidea</taxon>
        <taxon>Culicidae</taxon>
        <taxon>Anophelinae</taxon>
        <taxon>Anopheles</taxon>
    </lineage>
</organism>
<feature type="compositionally biased region" description="Acidic residues" evidence="2">
    <location>
        <begin position="80"/>
        <end position="124"/>
    </location>
</feature>
<dbReference type="Pfam" id="PF08164">
    <property type="entry name" value="TRAUB"/>
    <property type="match status" value="1"/>
</dbReference>
<evidence type="ECO:0000259" key="4">
    <source>
        <dbReference type="Pfam" id="PF13339"/>
    </source>
</evidence>
<reference evidence="5" key="1">
    <citation type="submission" date="2018-01" db="EMBL/GenBank/DDBJ databases">
        <title>An insight into the sialome of Amazonian anophelines.</title>
        <authorList>
            <person name="Ribeiro J.M."/>
            <person name="Scarpassa V."/>
            <person name="Calvo E."/>
        </authorList>
    </citation>
    <scope>NUCLEOTIDE SEQUENCE</scope>
    <source>
        <tissue evidence="5">Salivary glands</tissue>
    </source>
</reference>